<dbReference type="EMBL" id="CANTFL010000748">
    <property type="protein sequence ID" value="CAI5727373.1"/>
    <property type="molecule type" value="Genomic_DNA"/>
</dbReference>
<name>A0AAV0TVF6_HYABA</name>
<sequence>MPLMPGSPRPGTPVAHEEDTGVYRSLFQQPFVDVPPAAPSYAWFEFLLHPEALQNHLTTLRQQQKCDAHGATSAIELVREFLEQAQLVADEGNVRNKRYRALLLVAAQVALEMHLTLSAIEQALPLHFQRLLLDGIVDFAEQPVSSRNALARDIVLQPHEAHVLHNRWTLRALVKQSQNGYLTCSSRSEGEEVLTTYHMALGDLTPNHLQIAQNIQAILMGQHEKHAQLSAQRQAETYFDLGVYFFSFNGYEKAYSCFSRASELVEEDGDGDATKDKSDDAQLSVNDRATLEGYLTACEAMLEVQSANESPALLKTTKMQIEMAWDAREWDKVIELLERDMVATELTRLPQGYRAALELQALRLLRSSCHASADEGSHVAASTMRFFYKRIVMENAVKELLLEGDVEETMSLETCVCVCVRLLTDEVFCSTRHVTRSSDDEPTKCFEALARFMLTLSSFAFVKSPNTSARERIKQFMIQVIRHVPCMVSIEGAPELLQRCEIRDGAENKDFAPVLESVEGAVAVERRVQGAVAVQREHFRMRADVGSMFVFSSAKKKDAFVTALHDEVAVMSAADSSAHEKQLMSVKDNDERSMSYRNLITFCASNSCWKLLSLCKDSTFVSSLLRFELDFVVMCGALAECVSSLASSAGAPSAKISSTGADVSVAPGTQSDEFSIATSIKLVTKILLKCREWADAVHVSFGDGSGDENRIKVDVTQTLMYLPLWIVETLVCVSAGLLHRASMHNVCGYRVSFDLTPYGDVAFLEAFAPETPSTSFSGSGPSGSTVSLLKNFQGDLVRLHSAALESLVCRCGREPRWHCAKADILLNPLSKQRSSSASDPRGALNGYLMAASLATNFFSDMVSVVDIIDRSSLVRLSQCLVKVGAHVAAAVLYQCLMPEEFKYGLRILRLAPESHGEGFFQYFWELPFLELLVDLHSSPKYLNDRYVMLLTNLIQSPELNSSNPSSVVKDVERRILRCYFRDLCRLYLSN</sequence>
<keyword evidence="4" id="KW-0158">Chromosome</keyword>
<evidence type="ECO:0000259" key="7">
    <source>
        <dbReference type="Pfam" id="PF25756"/>
    </source>
</evidence>
<dbReference type="InterPro" id="IPR057980">
    <property type="entry name" value="TPR_INTS8"/>
</dbReference>
<feature type="domain" description="INTS8 TPR repeats" evidence="7">
    <location>
        <begin position="815"/>
        <end position="987"/>
    </location>
</feature>
<evidence type="ECO:0000313" key="8">
    <source>
        <dbReference type="EMBL" id="CAI5727373.1"/>
    </source>
</evidence>
<evidence type="ECO:0000256" key="1">
    <source>
        <dbReference type="ARBA" id="ARBA00004123"/>
    </source>
</evidence>
<feature type="repeat" description="TPR" evidence="6">
    <location>
        <begin position="235"/>
        <end position="268"/>
    </location>
</feature>
<organism evidence="8 9">
    <name type="scientific">Hyaloperonospora brassicae</name>
    <name type="common">Brassica downy mildew</name>
    <name type="synonym">Peronospora brassicae</name>
    <dbReference type="NCBI Taxonomy" id="162125"/>
    <lineage>
        <taxon>Eukaryota</taxon>
        <taxon>Sar</taxon>
        <taxon>Stramenopiles</taxon>
        <taxon>Oomycota</taxon>
        <taxon>Peronosporomycetes</taxon>
        <taxon>Peronosporales</taxon>
        <taxon>Peronosporaceae</taxon>
        <taxon>Hyaloperonospora</taxon>
    </lineage>
</organism>
<comment type="subcellular location">
    <subcellularLocation>
        <location evidence="2">Chromosome</location>
    </subcellularLocation>
    <subcellularLocation>
        <location evidence="1">Nucleus</location>
    </subcellularLocation>
</comment>
<dbReference type="GO" id="GO:0005694">
    <property type="term" value="C:chromosome"/>
    <property type="evidence" value="ECO:0007669"/>
    <property type="project" value="UniProtKB-SubCell"/>
</dbReference>
<dbReference type="Proteomes" id="UP001162031">
    <property type="component" value="Unassembled WGS sequence"/>
</dbReference>
<evidence type="ECO:0000256" key="4">
    <source>
        <dbReference type="ARBA" id="ARBA00022454"/>
    </source>
</evidence>
<evidence type="ECO:0000256" key="2">
    <source>
        <dbReference type="ARBA" id="ARBA00004286"/>
    </source>
</evidence>
<keyword evidence="9" id="KW-1185">Reference proteome</keyword>
<keyword evidence="6" id="KW-0802">TPR repeat</keyword>
<dbReference type="PANTHER" id="PTHR13350:SF1">
    <property type="entry name" value="INTEGRATOR COMPLEX SUBUNIT 8"/>
    <property type="match status" value="1"/>
</dbReference>
<comment type="caution">
    <text evidence="8">The sequence shown here is derived from an EMBL/GenBank/DDBJ whole genome shotgun (WGS) entry which is preliminary data.</text>
</comment>
<comment type="similarity">
    <text evidence="3">Belongs to the Integrator subunit 8 family.</text>
</comment>
<accession>A0AAV0TVF6</accession>
<protein>
    <recommendedName>
        <fullName evidence="7">INTS8 TPR repeats domain-containing protein</fullName>
    </recommendedName>
</protein>
<evidence type="ECO:0000256" key="5">
    <source>
        <dbReference type="ARBA" id="ARBA00023242"/>
    </source>
</evidence>
<dbReference type="InterPro" id="IPR038751">
    <property type="entry name" value="INTS8"/>
</dbReference>
<gene>
    <name evidence="8" type="ORF">HBR001_LOCUS4071</name>
</gene>
<dbReference type="PROSITE" id="PS50005">
    <property type="entry name" value="TPR"/>
    <property type="match status" value="1"/>
</dbReference>
<keyword evidence="5" id="KW-0539">Nucleus</keyword>
<dbReference type="GO" id="GO:0034472">
    <property type="term" value="P:snRNA 3'-end processing"/>
    <property type="evidence" value="ECO:0007669"/>
    <property type="project" value="InterPro"/>
</dbReference>
<reference evidence="8" key="1">
    <citation type="submission" date="2022-12" db="EMBL/GenBank/DDBJ databases">
        <authorList>
            <person name="Webb A."/>
        </authorList>
    </citation>
    <scope>NUCLEOTIDE SEQUENCE</scope>
    <source>
        <strain evidence="8">Hp1</strain>
    </source>
</reference>
<dbReference type="Pfam" id="PF25756">
    <property type="entry name" value="TPR_INTS8"/>
    <property type="match status" value="1"/>
</dbReference>
<dbReference type="GO" id="GO:0032039">
    <property type="term" value="C:integrator complex"/>
    <property type="evidence" value="ECO:0007669"/>
    <property type="project" value="TreeGrafter"/>
</dbReference>
<dbReference type="AlphaFoldDB" id="A0AAV0TVF6"/>
<evidence type="ECO:0000313" key="9">
    <source>
        <dbReference type="Proteomes" id="UP001162031"/>
    </source>
</evidence>
<evidence type="ECO:0000256" key="6">
    <source>
        <dbReference type="PROSITE-ProRule" id="PRU00339"/>
    </source>
</evidence>
<dbReference type="PANTHER" id="PTHR13350">
    <property type="entry name" value="INTEGRATOR COMPLEX SUBUNIT 8"/>
    <property type="match status" value="1"/>
</dbReference>
<proteinExistence type="inferred from homology"/>
<evidence type="ECO:0000256" key="3">
    <source>
        <dbReference type="ARBA" id="ARBA00007147"/>
    </source>
</evidence>
<dbReference type="InterPro" id="IPR019734">
    <property type="entry name" value="TPR_rpt"/>
</dbReference>